<dbReference type="EMBL" id="NESQ01000033">
    <property type="protein sequence ID" value="PUU82151.1"/>
    <property type="molecule type" value="Genomic_DNA"/>
</dbReference>
<dbReference type="GO" id="GO:0016740">
    <property type="term" value="F:transferase activity"/>
    <property type="evidence" value="ECO:0007669"/>
    <property type="project" value="UniProtKB-KW"/>
</dbReference>
<dbReference type="SUPFAM" id="SSF52317">
    <property type="entry name" value="Class I glutamine amidotransferase-like"/>
    <property type="match status" value="1"/>
</dbReference>
<dbReference type="Pfam" id="PF01965">
    <property type="entry name" value="DJ-1_PfpI"/>
    <property type="match status" value="1"/>
</dbReference>
<evidence type="ECO:0000313" key="2">
    <source>
        <dbReference type="EMBL" id="PUU82151.1"/>
    </source>
</evidence>
<dbReference type="InterPro" id="IPR002818">
    <property type="entry name" value="DJ-1/PfpI"/>
</dbReference>
<name>A0A2T7A340_TUBBO</name>
<dbReference type="InterPro" id="IPR052158">
    <property type="entry name" value="INH-QAR"/>
</dbReference>
<dbReference type="Gene3D" id="3.40.50.880">
    <property type="match status" value="1"/>
</dbReference>
<dbReference type="PANTHER" id="PTHR43130:SF7">
    <property type="entry name" value="DJ-1_PFPI DOMAIN-CONTAINING PROTEIN"/>
    <property type="match status" value="1"/>
</dbReference>
<protein>
    <submittedName>
        <fullName evidence="2">Class I glutamine amidotransferase-like protein</fullName>
    </submittedName>
</protein>
<dbReference type="InterPro" id="IPR029062">
    <property type="entry name" value="Class_I_gatase-like"/>
</dbReference>
<dbReference type="Proteomes" id="UP000244722">
    <property type="component" value="Unassembled WGS sequence"/>
</dbReference>
<evidence type="ECO:0000313" key="3">
    <source>
        <dbReference type="Proteomes" id="UP000244722"/>
    </source>
</evidence>
<evidence type="ECO:0000259" key="1">
    <source>
        <dbReference type="Pfam" id="PF01965"/>
    </source>
</evidence>
<reference evidence="2 3" key="1">
    <citation type="submission" date="2017-04" db="EMBL/GenBank/DDBJ databases">
        <title>Draft genome sequence of Tuber borchii Vittad., a whitish edible truffle.</title>
        <authorList>
            <consortium name="DOE Joint Genome Institute"/>
            <person name="Murat C."/>
            <person name="Kuo A."/>
            <person name="Barry K.W."/>
            <person name="Clum A."/>
            <person name="Dockter R.B."/>
            <person name="Fauchery L."/>
            <person name="Iotti M."/>
            <person name="Kohler A."/>
            <person name="Labutti K."/>
            <person name="Lindquist E.A."/>
            <person name="Lipzen A."/>
            <person name="Ohm R.A."/>
            <person name="Wang M."/>
            <person name="Grigoriev I.V."/>
            <person name="Zambonelli A."/>
            <person name="Martin F.M."/>
        </authorList>
    </citation>
    <scope>NUCLEOTIDE SEQUENCE [LARGE SCALE GENOMIC DNA]</scope>
    <source>
        <strain evidence="2 3">Tbo3840</strain>
    </source>
</reference>
<dbReference type="STRING" id="42251.A0A2T7A340"/>
<keyword evidence="2" id="KW-0315">Glutamine amidotransferase</keyword>
<organism evidence="2 3">
    <name type="scientific">Tuber borchii</name>
    <name type="common">White truffle</name>
    <dbReference type="NCBI Taxonomy" id="42251"/>
    <lineage>
        <taxon>Eukaryota</taxon>
        <taxon>Fungi</taxon>
        <taxon>Dikarya</taxon>
        <taxon>Ascomycota</taxon>
        <taxon>Pezizomycotina</taxon>
        <taxon>Pezizomycetes</taxon>
        <taxon>Pezizales</taxon>
        <taxon>Tuberaceae</taxon>
        <taxon>Tuber</taxon>
    </lineage>
</organism>
<keyword evidence="3" id="KW-1185">Reference proteome</keyword>
<comment type="caution">
    <text evidence="2">The sequence shown here is derived from an EMBL/GenBank/DDBJ whole genome shotgun (WGS) entry which is preliminary data.</text>
</comment>
<sequence length="160" mass="16895">MAATQTAPSLSIGVILLDNHELLDSTGPIDLLTNISYHFLSQLPQTEAFLPLAPRLTWHYISHNLSPMSATGGPQLLPTTTYTTCPPLDVLIVPGPDALAPLRDDVKEFIIARVEQVQAVLAVCSGSIVLAKAGVLAGKSAMSNKILLKAVGKDVAFGAR</sequence>
<gene>
    <name evidence="2" type="ORF">B9Z19DRAFT_1075646</name>
</gene>
<proteinExistence type="predicted"/>
<keyword evidence="2" id="KW-0808">Transferase</keyword>
<accession>A0A2T7A340</accession>
<dbReference type="AlphaFoldDB" id="A0A2T7A340"/>
<feature type="domain" description="DJ-1/PfpI" evidence="1">
    <location>
        <begin position="15"/>
        <end position="149"/>
    </location>
</feature>
<dbReference type="OrthoDB" id="543156at2759"/>
<dbReference type="PANTHER" id="PTHR43130">
    <property type="entry name" value="ARAC-FAMILY TRANSCRIPTIONAL REGULATOR"/>
    <property type="match status" value="1"/>
</dbReference>